<dbReference type="PROSITE" id="PS00189">
    <property type="entry name" value="LIPOYL"/>
    <property type="match status" value="1"/>
</dbReference>
<dbReference type="Pfam" id="PF00364">
    <property type="entry name" value="Biotin_lipoyl"/>
    <property type="match status" value="1"/>
</dbReference>
<feature type="domain" description="Lipoyl-binding" evidence="4">
    <location>
        <begin position="1"/>
        <end position="76"/>
    </location>
</feature>
<dbReference type="Pfam" id="PF02817">
    <property type="entry name" value="E3_binding"/>
    <property type="match status" value="2"/>
</dbReference>
<evidence type="ECO:0000256" key="3">
    <source>
        <dbReference type="SAM" id="MobiDB-lite"/>
    </source>
</evidence>
<dbReference type="GO" id="GO:0045254">
    <property type="term" value="C:pyruvate dehydrogenase complex"/>
    <property type="evidence" value="ECO:0007669"/>
    <property type="project" value="InterPro"/>
</dbReference>
<dbReference type="GO" id="GO:0016746">
    <property type="term" value="F:acyltransferase activity"/>
    <property type="evidence" value="ECO:0007669"/>
    <property type="project" value="InterPro"/>
</dbReference>
<protein>
    <recommendedName>
        <fullName evidence="7">Peripheral subunit-binding (PSBD) domain-containing protein</fullName>
    </recommendedName>
</protein>
<feature type="compositionally biased region" description="Basic and acidic residues" evidence="3">
    <location>
        <begin position="88"/>
        <end position="114"/>
    </location>
</feature>
<dbReference type="EMBL" id="BARS01022372">
    <property type="protein sequence ID" value="GAG13414.1"/>
    <property type="molecule type" value="Genomic_DNA"/>
</dbReference>
<dbReference type="InterPro" id="IPR036625">
    <property type="entry name" value="E3-bd_dom_sf"/>
</dbReference>
<sequence length="242" mass="26760">MYEVIMPKLGLTMESGKIEKWHKREGDKVEAGDILFEVMTDKVSLEVEAYNSGILRKILRGEEEEVPVTEIVAYIGEKDEEIPSGAKTAEKPQEKIEEEKETKPEPAVSKGKEKIRISPLARKIAETKNIDISKMVGTGPRGRIVKEDVEKYIESLSEEKPAGRVKISPLARKTAKDLGIDYKTEPIKGSGPGGRIKKEDIISYAKTKKEAGAKPEREAAAAPAGEMKVKSSTELKGMRKII</sequence>
<dbReference type="InterPro" id="IPR000089">
    <property type="entry name" value="Biotin_lipoyl"/>
</dbReference>
<dbReference type="CDD" id="cd06849">
    <property type="entry name" value="lipoyl_domain"/>
    <property type="match status" value="1"/>
</dbReference>
<dbReference type="PROSITE" id="PS50968">
    <property type="entry name" value="BIOTINYL_LIPOYL"/>
    <property type="match status" value="1"/>
</dbReference>
<feature type="domain" description="Peripheral subunit-binding (PSBD)" evidence="5">
    <location>
        <begin position="116"/>
        <end position="153"/>
    </location>
</feature>
<evidence type="ECO:0000259" key="5">
    <source>
        <dbReference type="PROSITE" id="PS51826"/>
    </source>
</evidence>
<feature type="region of interest" description="Disordered" evidence="3">
    <location>
        <begin position="207"/>
        <end position="242"/>
    </location>
</feature>
<reference evidence="6" key="1">
    <citation type="journal article" date="2014" name="Front. Microbiol.">
        <title>High frequency of phylogenetically diverse reductive dehalogenase-homologous genes in deep subseafloor sedimentary metagenomes.</title>
        <authorList>
            <person name="Kawai M."/>
            <person name="Futagami T."/>
            <person name="Toyoda A."/>
            <person name="Takaki Y."/>
            <person name="Nishi S."/>
            <person name="Hori S."/>
            <person name="Arai W."/>
            <person name="Tsubouchi T."/>
            <person name="Morono Y."/>
            <person name="Uchiyama I."/>
            <person name="Ito T."/>
            <person name="Fujiyama A."/>
            <person name="Inagaki F."/>
            <person name="Takami H."/>
        </authorList>
    </citation>
    <scope>NUCLEOTIDE SEQUENCE</scope>
    <source>
        <strain evidence="6">Expedition CK06-06</strain>
    </source>
</reference>
<feature type="domain" description="Peripheral subunit-binding (PSBD)" evidence="5">
    <location>
        <begin position="166"/>
        <end position="205"/>
    </location>
</feature>
<comment type="similarity">
    <text evidence="1">Belongs to the 2-oxoacid dehydrogenase family.</text>
</comment>
<feature type="non-terminal residue" evidence="6">
    <location>
        <position position="242"/>
    </location>
</feature>
<dbReference type="Gene3D" id="4.10.320.10">
    <property type="entry name" value="E3-binding domain"/>
    <property type="match status" value="2"/>
</dbReference>
<proteinExistence type="inferred from homology"/>
<evidence type="ECO:0000313" key="6">
    <source>
        <dbReference type="EMBL" id="GAG13414.1"/>
    </source>
</evidence>
<organism evidence="6">
    <name type="scientific">marine sediment metagenome</name>
    <dbReference type="NCBI Taxonomy" id="412755"/>
    <lineage>
        <taxon>unclassified sequences</taxon>
        <taxon>metagenomes</taxon>
        <taxon>ecological metagenomes</taxon>
    </lineage>
</organism>
<dbReference type="PANTHER" id="PTHR23151">
    <property type="entry name" value="DIHYDROLIPOAMIDE ACETYL/SUCCINYL-TRANSFERASE-RELATED"/>
    <property type="match status" value="1"/>
</dbReference>
<dbReference type="SUPFAM" id="SSF51230">
    <property type="entry name" value="Single hybrid motif"/>
    <property type="match status" value="1"/>
</dbReference>
<keyword evidence="2" id="KW-0450">Lipoyl</keyword>
<dbReference type="PROSITE" id="PS51826">
    <property type="entry name" value="PSBD"/>
    <property type="match status" value="2"/>
</dbReference>
<dbReference type="GO" id="GO:0006086">
    <property type="term" value="P:pyruvate decarboxylation to acetyl-CoA"/>
    <property type="evidence" value="ECO:0007669"/>
    <property type="project" value="InterPro"/>
</dbReference>
<dbReference type="InterPro" id="IPR011053">
    <property type="entry name" value="Single_hybrid_motif"/>
</dbReference>
<dbReference type="InterPro" id="IPR003016">
    <property type="entry name" value="2-oxoA_DH_lipoyl-BS"/>
</dbReference>
<gene>
    <name evidence="6" type="ORF">S01H1_35783</name>
</gene>
<evidence type="ECO:0000256" key="2">
    <source>
        <dbReference type="ARBA" id="ARBA00022823"/>
    </source>
</evidence>
<evidence type="ECO:0008006" key="7">
    <source>
        <dbReference type="Google" id="ProtNLM"/>
    </source>
</evidence>
<evidence type="ECO:0000259" key="4">
    <source>
        <dbReference type="PROSITE" id="PS50968"/>
    </source>
</evidence>
<feature type="compositionally biased region" description="Basic and acidic residues" evidence="3">
    <location>
        <begin position="207"/>
        <end position="219"/>
    </location>
</feature>
<dbReference type="AlphaFoldDB" id="X0V5F1"/>
<dbReference type="PANTHER" id="PTHR23151:SF90">
    <property type="entry name" value="DIHYDROLIPOYLLYSINE-RESIDUE ACETYLTRANSFERASE COMPONENT OF PYRUVATE DEHYDROGENASE COMPLEX, MITOCHONDRIAL-RELATED"/>
    <property type="match status" value="1"/>
</dbReference>
<feature type="compositionally biased region" description="Basic and acidic residues" evidence="3">
    <location>
        <begin position="227"/>
        <end position="242"/>
    </location>
</feature>
<dbReference type="SUPFAM" id="SSF47005">
    <property type="entry name" value="Peripheral subunit-binding domain of 2-oxo acid dehydrogenase complex"/>
    <property type="match status" value="2"/>
</dbReference>
<evidence type="ECO:0000256" key="1">
    <source>
        <dbReference type="ARBA" id="ARBA00007317"/>
    </source>
</evidence>
<dbReference type="InterPro" id="IPR004167">
    <property type="entry name" value="PSBD"/>
</dbReference>
<accession>X0V5F1</accession>
<dbReference type="Gene3D" id="2.40.50.100">
    <property type="match status" value="1"/>
</dbReference>
<feature type="region of interest" description="Disordered" evidence="3">
    <location>
        <begin position="83"/>
        <end position="114"/>
    </location>
</feature>
<name>X0V5F1_9ZZZZ</name>
<comment type="caution">
    <text evidence="6">The sequence shown here is derived from an EMBL/GenBank/DDBJ whole genome shotgun (WGS) entry which is preliminary data.</text>
</comment>
<dbReference type="InterPro" id="IPR045257">
    <property type="entry name" value="E2/Pdx1"/>
</dbReference>